<organism evidence="2 3">
    <name type="scientific">Cercophora samala</name>
    <dbReference type="NCBI Taxonomy" id="330535"/>
    <lineage>
        <taxon>Eukaryota</taxon>
        <taxon>Fungi</taxon>
        <taxon>Dikarya</taxon>
        <taxon>Ascomycota</taxon>
        <taxon>Pezizomycotina</taxon>
        <taxon>Sordariomycetes</taxon>
        <taxon>Sordariomycetidae</taxon>
        <taxon>Sordariales</taxon>
        <taxon>Lasiosphaeriaceae</taxon>
        <taxon>Cercophora</taxon>
    </lineage>
</organism>
<accession>A0AA39ZLZ8</accession>
<sequence length="174" mass="18512">MSQFNYSGTSGSGLPNGPPGLSAPSHAHADGAENTAGLQAQRDNSLAALSYETAQLQEFIRETMCFYHLNLATIKKLENEVSLIISGVRAHDGATVDELNALILVLRKPLDDALVSVREAQEILATTAHILDDGPVGQIQTGNPAPLPVEATKSGEGFNELQSSEQQARNPRKP</sequence>
<dbReference type="AlphaFoldDB" id="A0AA39ZLZ8"/>
<comment type="caution">
    <text evidence="2">The sequence shown here is derived from an EMBL/GenBank/DDBJ whole genome shotgun (WGS) entry which is preliminary data.</text>
</comment>
<reference evidence="2" key="1">
    <citation type="submission" date="2023-06" db="EMBL/GenBank/DDBJ databases">
        <title>Genome-scale phylogeny and comparative genomics of the fungal order Sordariales.</title>
        <authorList>
            <consortium name="Lawrence Berkeley National Laboratory"/>
            <person name="Hensen N."/>
            <person name="Bonometti L."/>
            <person name="Westerberg I."/>
            <person name="Brannstrom I.O."/>
            <person name="Guillou S."/>
            <person name="Cros-Aarteil S."/>
            <person name="Calhoun S."/>
            <person name="Haridas S."/>
            <person name="Kuo A."/>
            <person name="Mondo S."/>
            <person name="Pangilinan J."/>
            <person name="Riley R."/>
            <person name="Labutti K."/>
            <person name="Andreopoulos B."/>
            <person name="Lipzen A."/>
            <person name="Chen C."/>
            <person name="Yanf M."/>
            <person name="Daum C."/>
            <person name="Ng V."/>
            <person name="Clum A."/>
            <person name="Steindorff A."/>
            <person name="Ohm R."/>
            <person name="Martin F."/>
            <person name="Silar P."/>
            <person name="Natvig D."/>
            <person name="Lalanne C."/>
            <person name="Gautier V."/>
            <person name="Ament-Velasquez S.L."/>
            <person name="Kruys A."/>
            <person name="Hutchinson M.I."/>
            <person name="Powell A.J."/>
            <person name="Barry K."/>
            <person name="Miller A.N."/>
            <person name="Grigoriev I.V."/>
            <person name="Debuchy R."/>
            <person name="Gladieux P."/>
            <person name="Thoren M.H."/>
            <person name="Johannesson H."/>
        </authorList>
    </citation>
    <scope>NUCLEOTIDE SEQUENCE</scope>
    <source>
        <strain evidence="2">CBS 307.81</strain>
    </source>
</reference>
<feature type="compositionally biased region" description="Polar residues" evidence="1">
    <location>
        <begin position="160"/>
        <end position="174"/>
    </location>
</feature>
<dbReference type="EMBL" id="JAULSY010000006">
    <property type="protein sequence ID" value="KAK0673399.1"/>
    <property type="molecule type" value="Genomic_DNA"/>
</dbReference>
<evidence type="ECO:0000256" key="1">
    <source>
        <dbReference type="SAM" id="MobiDB-lite"/>
    </source>
</evidence>
<name>A0AA39ZLZ8_9PEZI</name>
<dbReference type="Proteomes" id="UP001174997">
    <property type="component" value="Unassembled WGS sequence"/>
</dbReference>
<proteinExistence type="predicted"/>
<evidence type="ECO:0000313" key="3">
    <source>
        <dbReference type="Proteomes" id="UP001174997"/>
    </source>
</evidence>
<feature type="region of interest" description="Disordered" evidence="1">
    <location>
        <begin position="1"/>
        <end position="30"/>
    </location>
</feature>
<keyword evidence="3" id="KW-1185">Reference proteome</keyword>
<protein>
    <submittedName>
        <fullName evidence="2">Uncharacterized protein</fullName>
    </submittedName>
</protein>
<feature type="region of interest" description="Disordered" evidence="1">
    <location>
        <begin position="134"/>
        <end position="174"/>
    </location>
</feature>
<evidence type="ECO:0000313" key="2">
    <source>
        <dbReference type="EMBL" id="KAK0673399.1"/>
    </source>
</evidence>
<gene>
    <name evidence="2" type="ORF">QBC41DRAFT_333527</name>
</gene>
<feature type="compositionally biased region" description="Low complexity" evidence="1">
    <location>
        <begin position="7"/>
        <end position="25"/>
    </location>
</feature>